<evidence type="ECO:0000256" key="5">
    <source>
        <dbReference type="ARBA" id="ARBA00023136"/>
    </source>
</evidence>
<feature type="transmembrane region" description="Helical" evidence="6">
    <location>
        <begin position="35"/>
        <end position="62"/>
    </location>
</feature>
<dbReference type="Pfam" id="PF01943">
    <property type="entry name" value="Polysacc_synt"/>
    <property type="match status" value="1"/>
</dbReference>
<feature type="transmembrane region" description="Helical" evidence="6">
    <location>
        <begin position="303"/>
        <end position="328"/>
    </location>
</feature>
<feature type="transmembrane region" description="Helical" evidence="6">
    <location>
        <begin position="157"/>
        <end position="175"/>
    </location>
</feature>
<accession>A0ABT3JEL9</accession>
<feature type="transmembrane region" description="Helical" evidence="6">
    <location>
        <begin position="368"/>
        <end position="389"/>
    </location>
</feature>
<keyword evidence="3 6" id="KW-0812">Transmembrane</keyword>
<feature type="transmembrane region" description="Helical" evidence="6">
    <location>
        <begin position="221"/>
        <end position="241"/>
    </location>
</feature>
<feature type="transmembrane region" description="Helical" evidence="6">
    <location>
        <begin position="181"/>
        <end position="200"/>
    </location>
</feature>
<feature type="transmembrane region" description="Helical" evidence="6">
    <location>
        <begin position="83"/>
        <end position="106"/>
    </location>
</feature>
<dbReference type="EMBL" id="JAPDOB010000001">
    <property type="protein sequence ID" value="MCW3797513.1"/>
    <property type="molecule type" value="Genomic_DNA"/>
</dbReference>
<dbReference type="Proteomes" id="UP001526246">
    <property type="component" value="Unassembled WGS sequence"/>
</dbReference>
<feature type="transmembrane region" description="Helical" evidence="6">
    <location>
        <begin position="340"/>
        <end position="361"/>
    </location>
</feature>
<feature type="transmembrane region" description="Helical" evidence="6">
    <location>
        <begin position="12"/>
        <end position="29"/>
    </location>
</feature>
<keyword evidence="2" id="KW-1003">Cell membrane</keyword>
<feature type="transmembrane region" description="Helical" evidence="6">
    <location>
        <begin position="453"/>
        <end position="471"/>
    </location>
</feature>
<protein>
    <submittedName>
        <fullName evidence="7">O-antigen translocase</fullName>
    </submittedName>
</protein>
<feature type="transmembrane region" description="Helical" evidence="6">
    <location>
        <begin position="427"/>
        <end position="447"/>
    </location>
</feature>
<evidence type="ECO:0000313" key="7">
    <source>
        <dbReference type="EMBL" id="MCW3797513.1"/>
    </source>
</evidence>
<name>A0ABT3JEL9_9SPHN</name>
<evidence type="ECO:0000256" key="2">
    <source>
        <dbReference type="ARBA" id="ARBA00022475"/>
    </source>
</evidence>
<sequence>MSSHARRTILRATSIMGGASAVNVVIGLVRTKVAALILGPAGVGLVGLLHNLIQTAATLAGFGIGNVATRQVAEAGDEPAAQAAARTAMLVAAVVLGLIGAVLLVLCREPVAAAVLGDRKWANAVAWLSLGAAALVGTAALNGILMGVRAVGALARASILSALLGTAGGIAVLLMWGTGGILPYVLLSPLAALLVSAWFVRKSPSAGPRPPLSVMVPQWSMLARLGLAFTVGSLAGTASQLAVRSLLQRQLGAEDLGQYQAAVGISLNYIGFILAAMATDYYPRLTVAMRDSREAVSTINHQAEVALLLAGPLLVGTVALAPLALHLLYSGRFLAAADLLRWQICGDFLKIASWPLGFVLLAGGWGKMFVAVESAAGLVLVGVTAVLLPRLGVEAAGVAYVAMYTVYFGLVWLLARRLVGFAFARGFQGVLAGVGGALATTLALLHWSERVGAIVGVALAGALAVLAVRVLQNALPAAVLRLLSRVPGLLRRGRPAP</sequence>
<evidence type="ECO:0000256" key="4">
    <source>
        <dbReference type="ARBA" id="ARBA00022989"/>
    </source>
</evidence>
<feature type="transmembrane region" description="Helical" evidence="6">
    <location>
        <begin position="126"/>
        <end position="145"/>
    </location>
</feature>
<gene>
    <name evidence="7" type="ORF">OMW55_06820</name>
</gene>
<evidence type="ECO:0000256" key="1">
    <source>
        <dbReference type="ARBA" id="ARBA00004651"/>
    </source>
</evidence>
<dbReference type="PANTHER" id="PTHR30250">
    <property type="entry name" value="PST FAMILY PREDICTED COLANIC ACID TRANSPORTER"/>
    <property type="match status" value="1"/>
</dbReference>
<dbReference type="InterPro" id="IPR002797">
    <property type="entry name" value="Polysacc_synth"/>
</dbReference>
<feature type="transmembrane region" description="Helical" evidence="6">
    <location>
        <begin position="261"/>
        <end position="282"/>
    </location>
</feature>
<comment type="caution">
    <text evidence="7">The sequence shown here is derived from an EMBL/GenBank/DDBJ whole genome shotgun (WGS) entry which is preliminary data.</text>
</comment>
<dbReference type="InterPro" id="IPR044550">
    <property type="entry name" value="WzxE"/>
</dbReference>
<keyword evidence="5 6" id="KW-0472">Membrane</keyword>
<evidence type="ECO:0000313" key="8">
    <source>
        <dbReference type="Proteomes" id="UP001526246"/>
    </source>
</evidence>
<evidence type="ECO:0000256" key="6">
    <source>
        <dbReference type="SAM" id="Phobius"/>
    </source>
</evidence>
<organism evidence="7 8">
    <name type="scientific">Sphingomonas arvum</name>
    <dbReference type="NCBI Taxonomy" id="2992113"/>
    <lineage>
        <taxon>Bacteria</taxon>
        <taxon>Pseudomonadati</taxon>
        <taxon>Pseudomonadota</taxon>
        <taxon>Alphaproteobacteria</taxon>
        <taxon>Sphingomonadales</taxon>
        <taxon>Sphingomonadaceae</taxon>
        <taxon>Sphingomonas</taxon>
    </lineage>
</organism>
<evidence type="ECO:0000256" key="3">
    <source>
        <dbReference type="ARBA" id="ARBA00022692"/>
    </source>
</evidence>
<comment type="subcellular location">
    <subcellularLocation>
        <location evidence="1">Cell membrane</location>
        <topology evidence="1">Multi-pass membrane protein</topology>
    </subcellularLocation>
</comment>
<keyword evidence="4 6" id="KW-1133">Transmembrane helix</keyword>
<feature type="transmembrane region" description="Helical" evidence="6">
    <location>
        <begin position="395"/>
        <end position="415"/>
    </location>
</feature>
<keyword evidence="8" id="KW-1185">Reference proteome</keyword>
<reference evidence="7 8" key="1">
    <citation type="submission" date="2022-10" db="EMBL/GenBank/DDBJ databases">
        <title>Sphingomonas sp.</title>
        <authorList>
            <person name="Jin C."/>
        </authorList>
    </citation>
    <scope>NUCLEOTIDE SEQUENCE [LARGE SCALE GENOMIC DNA]</scope>
    <source>
        <strain evidence="7 8">BN140010</strain>
    </source>
</reference>
<proteinExistence type="predicted"/>
<dbReference type="PANTHER" id="PTHR30250:SF30">
    <property type="entry name" value="LIPID III FLIPPASE"/>
    <property type="match status" value="1"/>
</dbReference>
<dbReference type="CDD" id="cd13125">
    <property type="entry name" value="MATE_like_10"/>
    <property type="match status" value="1"/>
</dbReference>
<dbReference type="InterPro" id="IPR050833">
    <property type="entry name" value="Poly_Biosynth_Transport"/>
</dbReference>